<evidence type="ECO:0000313" key="7">
    <source>
        <dbReference type="Proteomes" id="UP000322899"/>
    </source>
</evidence>
<evidence type="ECO:0000256" key="1">
    <source>
        <dbReference type="ARBA" id="ARBA00023015"/>
    </source>
</evidence>
<dbReference type="GO" id="GO:0006355">
    <property type="term" value="P:regulation of DNA-templated transcription"/>
    <property type="evidence" value="ECO:0007669"/>
    <property type="project" value="InterPro"/>
</dbReference>
<comment type="caution">
    <text evidence="6">The sequence shown here is derived from an EMBL/GenBank/DDBJ whole genome shotgun (WGS) entry which is preliminary data.</text>
</comment>
<sequence length="293" mass="31810">MAENVASSSMERQHALLASQATKGLAETEELAEAALKEVMALMEDEAHAGAHAPYCPIVYGSIAFKLKPVARKADEAPPVITPATHRWTLFVRGVDGSDISHAIKSVEFKLHETFPEPLRVVTEPPFEVSDEGWGEFEAQITVRFHDDGMLPVRIAHHLRLHPQPGQASTHPPDAPVVHEFYDEVVFNHPERLPDHVAAALRAGPATKAALHRYAHHFKAEGHTPEADLAQLAAAQAFVAQETARLTERLARADAEAVSLTKDLEALGWSTAKCTRSTMAPTSSDASAGASRR</sequence>
<evidence type="ECO:0000256" key="3">
    <source>
        <dbReference type="ARBA" id="ARBA00023242"/>
    </source>
</evidence>
<dbReference type="InterPro" id="IPR055129">
    <property type="entry name" value="YEATS_dom"/>
</dbReference>
<dbReference type="Pfam" id="PF03366">
    <property type="entry name" value="YEATS"/>
    <property type="match status" value="1"/>
</dbReference>
<proteinExistence type="predicted"/>
<keyword evidence="2" id="KW-0804">Transcription</keyword>
<feature type="domain" description="YEATS" evidence="5">
    <location>
        <begin position="48"/>
        <end position="201"/>
    </location>
</feature>
<dbReference type="GO" id="GO:0005634">
    <property type="term" value="C:nucleus"/>
    <property type="evidence" value="ECO:0007669"/>
    <property type="project" value="UniProtKB-SubCell"/>
</dbReference>
<evidence type="ECO:0000313" key="6">
    <source>
        <dbReference type="EMBL" id="KAA0175687.1"/>
    </source>
</evidence>
<evidence type="ECO:0000256" key="2">
    <source>
        <dbReference type="ARBA" id="ARBA00023163"/>
    </source>
</evidence>
<organism evidence="6 7">
    <name type="scientific">Cafeteria roenbergensis</name>
    <name type="common">Marine flagellate</name>
    <dbReference type="NCBI Taxonomy" id="33653"/>
    <lineage>
        <taxon>Eukaryota</taxon>
        <taxon>Sar</taxon>
        <taxon>Stramenopiles</taxon>
        <taxon>Bigyra</taxon>
        <taxon>Opalozoa</taxon>
        <taxon>Bicosoecida</taxon>
        <taxon>Cafeteriaceae</taxon>
        <taxon>Cafeteria</taxon>
    </lineage>
</organism>
<dbReference type="EMBL" id="VLTO01000012">
    <property type="protein sequence ID" value="KAA0175687.1"/>
    <property type="molecule type" value="Genomic_DNA"/>
</dbReference>
<keyword evidence="3 4" id="KW-0539">Nucleus</keyword>
<keyword evidence="1" id="KW-0805">Transcription regulation</keyword>
<comment type="subcellular location">
    <subcellularLocation>
        <location evidence="4">Nucleus</location>
    </subcellularLocation>
</comment>
<dbReference type="PANTHER" id="PTHR47573:SF1">
    <property type="entry name" value="PROTEIN AF-9 HOMOLOG"/>
    <property type="match status" value="1"/>
</dbReference>
<gene>
    <name evidence="6" type="ORF">FNF27_02768</name>
</gene>
<dbReference type="PANTHER" id="PTHR47573">
    <property type="entry name" value="PROTEIN AF-9 HOMOLOG"/>
    <property type="match status" value="1"/>
</dbReference>
<dbReference type="Gene3D" id="2.60.40.1970">
    <property type="entry name" value="YEATS domain"/>
    <property type="match status" value="1"/>
</dbReference>
<reference evidence="6 7" key="1">
    <citation type="submission" date="2019-07" db="EMBL/GenBank/DDBJ databases">
        <title>Genomes of Cafeteria roenbergensis.</title>
        <authorList>
            <person name="Fischer M.G."/>
            <person name="Hackl T."/>
            <person name="Roman M."/>
        </authorList>
    </citation>
    <scope>NUCLEOTIDE SEQUENCE [LARGE SCALE GENOMIC DNA]</scope>
    <source>
        <strain evidence="6 7">E4-10P</strain>
    </source>
</reference>
<dbReference type="InterPro" id="IPR005033">
    <property type="entry name" value="YEATS"/>
</dbReference>
<dbReference type="Proteomes" id="UP000322899">
    <property type="component" value="Unassembled WGS sequence"/>
</dbReference>
<dbReference type="InterPro" id="IPR038704">
    <property type="entry name" value="YEAST_sf"/>
</dbReference>
<dbReference type="OrthoDB" id="16041at2759"/>
<protein>
    <recommendedName>
        <fullName evidence="5">YEATS domain-containing protein</fullName>
    </recommendedName>
</protein>
<dbReference type="AlphaFoldDB" id="A0A5A8EG40"/>
<accession>A0A5A8EG40</accession>
<evidence type="ECO:0000256" key="4">
    <source>
        <dbReference type="PROSITE-ProRule" id="PRU00376"/>
    </source>
</evidence>
<name>A0A5A8EG40_CAFRO</name>
<dbReference type="PROSITE" id="PS51037">
    <property type="entry name" value="YEATS"/>
    <property type="match status" value="1"/>
</dbReference>
<evidence type="ECO:0000259" key="5">
    <source>
        <dbReference type="PROSITE" id="PS51037"/>
    </source>
</evidence>